<keyword evidence="16" id="KW-1185">Reference proteome</keyword>
<dbReference type="InterPro" id="IPR020059">
    <property type="entry name" value="Glu/Gln-tRNA-synth_Ib_codon-bd"/>
</dbReference>
<keyword evidence="6 10" id="KW-0694">RNA-binding</keyword>
<evidence type="ECO:0000256" key="4">
    <source>
        <dbReference type="ARBA" id="ARBA00022741"/>
    </source>
</evidence>
<dbReference type="InterPro" id="IPR050132">
    <property type="entry name" value="Gln/Glu-tRNA_Ligase"/>
</dbReference>
<name>A0A9W7F7B3_9STRA</name>
<dbReference type="GO" id="GO:0004819">
    <property type="term" value="F:glutamine-tRNA ligase activity"/>
    <property type="evidence" value="ECO:0007669"/>
    <property type="project" value="UniProtKB-EC"/>
</dbReference>
<dbReference type="AlphaFoldDB" id="A0A9W7F7B3"/>
<keyword evidence="3 11" id="KW-0436">Ligase</keyword>
<dbReference type="NCBIfam" id="NF011291">
    <property type="entry name" value="PRK14703.1"/>
    <property type="match status" value="1"/>
</dbReference>
<dbReference type="Gene3D" id="3.90.800.10">
    <property type="entry name" value="Glutamyl-tRNA Synthetase, Domain 3"/>
    <property type="match status" value="1"/>
</dbReference>
<evidence type="ECO:0000256" key="1">
    <source>
        <dbReference type="ARBA" id="ARBA00012836"/>
    </source>
</evidence>
<evidence type="ECO:0000256" key="10">
    <source>
        <dbReference type="PROSITE-ProRule" id="PRU00209"/>
    </source>
</evidence>
<dbReference type="Pfam" id="PF03950">
    <property type="entry name" value="tRNA-synt_1c_C"/>
    <property type="match status" value="1"/>
</dbReference>
<sequence length="813" mass="89655">MKASLPRHLLLSTLLALALLHPALPLTVPSKTTKTGVTYPTNFISKIIADRPDPTPVCMRFPPEPNGFLHIGHAKSICVNFGLNEQFNEDGVMRTNVRMDDTNPLKESPFYVDSITKDTRWLIGKAAFPNKIMSTSSYFDEIYSCAEKLISNGLAYVDDLSPDEMRELRGTLTSPGHNSPNRDKIPTENLRLFQEMTRGEHPTGSLTLRAKIDMSSPNLNLRDPVIYRILTNTTHHNTGDKWNVYPMYDFSHPISDAIEGITHSLCTLEFEDHRVLYDWVLDSLTQSCGHSFPTRPRQIEFSRLNLKYTVLSKRKLIQLVEQNHVEGWDDPRLPTLSGVRRRGFQPLALKTFCSRIGVSKTDSNIDFAELENVARETMDKTARRAFVVVEPLKVTLTNYGLDGEEDFNMARHPKDESFGERKVPFGKHIYIEESDFFDGENPPKGFKRLVAGGKVRLRNAYVITCQEVVRDENNKPIELMCTYDDRTGNGVTPEGEKRVQGIVQWVSSSSSVTCDVAQYDRLFKAELPGSATGDFLDDINPDSVSIISGARCEPSVQADCLEHLDAVENAEGGGADVYHGDLHYQFERQGYYALDSSSSREKLVFNRVVTLRDTWGGEAAGKAKQEGGKERKRGGGGGGGGDEVAKDIERVSFVAAQIKSAEQHPDAEALLICKVDVGEEEDRVVVAGLAAHMSCEELTGKMAICVANLKPSKMRGVESQGMLLGVEDGGGDFGGLLEPPEGAGVGEVMKFEGFENKPDTMMKSKGAVKAFERVVEGLRVNREGGCESGEQAAFVSATTGAAVTSKIKGGNIR</sequence>
<feature type="chain" id="PRO_5040904178" description="glutamine--tRNA ligase" evidence="13">
    <location>
        <begin position="26"/>
        <end position="813"/>
    </location>
</feature>
<dbReference type="Gene3D" id="2.40.240.10">
    <property type="entry name" value="Ribosomal Protein L25, Chain P"/>
    <property type="match status" value="2"/>
</dbReference>
<dbReference type="InterPro" id="IPR020058">
    <property type="entry name" value="Glu/Gln-tRNA-synth_Ib_cat-dom"/>
</dbReference>
<dbReference type="InterPro" id="IPR012340">
    <property type="entry name" value="NA-bd_OB-fold"/>
</dbReference>
<dbReference type="EC" id="6.1.1.18" evidence="1"/>
<evidence type="ECO:0000256" key="3">
    <source>
        <dbReference type="ARBA" id="ARBA00022598"/>
    </source>
</evidence>
<proteinExistence type="inferred from homology"/>
<dbReference type="PROSITE" id="PS50886">
    <property type="entry name" value="TRBD"/>
    <property type="match status" value="1"/>
</dbReference>
<keyword evidence="13" id="KW-0732">Signal</keyword>
<feature type="domain" description="TRNA-binding" evidence="14">
    <location>
        <begin position="647"/>
        <end position="750"/>
    </location>
</feature>
<evidence type="ECO:0000313" key="16">
    <source>
        <dbReference type="Proteomes" id="UP001165122"/>
    </source>
</evidence>
<evidence type="ECO:0000256" key="2">
    <source>
        <dbReference type="ARBA" id="ARBA00022555"/>
    </source>
</evidence>
<dbReference type="Gene3D" id="1.10.1160.10">
    <property type="entry name" value="Glutamyl-trna Synthetase, Domain 2"/>
    <property type="match status" value="1"/>
</dbReference>
<dbReference type="SUPFAM" id="SSF50715">
    <property type="entry name" value="Ribosomal protein L25-like"/>
    <property type="match status" value="1"/>
</dbReference>
<dbReference type="PANTHER" id="PTHR43097:SF4">
    <property type="entry name" value="GLUTAMINE--TRNA LIGASE"/>
    <property type="match status" value="1"/>
</dbReference>
<comment type="caution">
    <text evidence="15">The sequence shown here is derived from an EMBL/GenBank/DDBJ whole genome shotgun (WGS) entry which is preliminary data.</text>
</comment>
<dbReference type="PANTHER" id="PTHR43097">
    <property type="entry name" value="GLUTAMINE-TRNA LIGASE"/>
    <property type="match status" value="1"/>
</dbReference>
<comment type="catalytic activity">
    <reaction evidence="9">
        <text>tRNA(Gln) + L-glutamine + ATP = L-glutaminyl-tRNA(Gln) + AMP + diphosphate</text>
        <dbReference type="Rhea" id="RHEA:20121"/>
        <dbReference type="Rhea" id="RHEA-COMP:9662"/>
        <dbReference type="Rhea" id="RHEA-COMP:9681"/>
        <dbReference type="ChEBI" id="CHEBI:30616"/>
        <dbReference type="ChEBI" id="CHEBI:33019"/>
        <dbReference type="ChEBI" id="CHEBI:58359"/>
        <dbReference type="ChEBI" id="CHEBI:78442"/>
        <dbReference type="ChEBI" id="CHEBI:78521"/>
        <dbReference type="ChEBI" id="CHEBI:456215"/>
        <dbReference type="EC" id="6.1.1.18"/>
    </reaction>
</comment>
<accession>A0A9W7F7B3</accession>
<dbReference type="Proteomes" id="UP001165122">
    <property type="component" value="Unassembled WGS sequence"/>
</dbReference>
<evidence type="ECO:0000256" key="8">
    <source>
        <dbReference type="ARBA" id="ARBA00023146"/>
    </source>
</evidence>
<dbReference type="EMBL" id="BRXW01000093">
    <property type="protein sequence ID" value="GMI06009.1"/>
    <property type="molecule type" value="Genomic_DNA"/>
</dbReference>
<dbReference type="SUPFAM" id="SSF52374">
    <property type="entry name" value="Nucleotidylyl transferase"/>
    <property type="match status" value="1"/>
</dbReference>
<evidence type="ECO:0000256" key="11">
    <source>
        <dbReference type="RuleBase" id="RU363037"/>
    </source>
</evidence>
<dbReference type="InterPro" id="IPR002547">
    <property type="entry name" value="tRNA-bd_dom"/>
</dbReference>
<dbReference type="InterPro" id="IPR011035">
    <property type="entry name" value="Ribosomal_bL25/Gln-tRNA_synth"/>
</dbReference>
<dbReference type="Pfam" id="PF00749">
    <property type="entry name" value="tRNA-synt_1c"/>
    <property type="match status" value="1"/>
</dbReference>
<protein>
    <recommendedName>
        <fullName evidence="1">glutamine--tRNA ligase</fullName>
        <ecNumber evidence="1">6.1.1.18</ecNumber>
    </recommendedName>
</protein>
<dbReference type="Gene3D" id="3.40.50.620">
    <property type="entry name" value="HUPs"/>
    <property type="match status" value="1"/>
</dbReference>
<keyword evidence="8 11" id="KW-0030">Aminoacyl-tRNA synthetase</keyword>
<dbReference type="GO" id="GO:0006425">
    <property type="term" value="P:glutaminyl-tRNA aminoacylation"/>
    <property type="evidence" value="ECO:0007669"/>
    <property type="project" value="InterPro"/>
</dbReference>
<evidence type="ECO:0000256" key="12">
    <source>
        <dbReference type="SAM" id="MobiDB-lite"/>
    </source>
</evidence>
<dbReference type="FunFam" id="1.10.1160.10:FF:000001">
    <property type="entry name" value="Glutamine--tRNA ligase"/>
    <property type="match status" value="1"/>
</dbReference>
<dbReference type="Pfam" id="PF20974">
    <property type="entry name" value="tRNA-synt_1c_C2"/>
    <property type="match status" value="1"/>
</dbReference>
<dbReference type="SUPFAM" id="SSF50249">
    <property type="entry name" value="Nucleic acid-binding proteins"/>
    <property type="match status" value="1"/>
</dbReference>
<evidence type="ECO:0000256" key="5">
    <source>
        <dbReference type="ARBA" id="ARBA00022840"/>
    </source>
</evidence>
<dbReference type="GO" id="GO:0005524">
    <property type="term" value="F:ATP binding"/>
    <property type="evidence" value="ECO:0007669"/>
    <property type="project" value="UniProtKB-KW"/>
</dbReference>
<dbReference type="Pfam" id="PF01588">
    <property type="entry name" value="tRNA_bind"/>
    <property type="match status" value="1"/>
</dbReference>
<dbReference type="FunFam" id="3.90.800.10:FF:000001">
    <property type="entry name" value="Glutamine--tRNA ligase"/>
    <property type="match status" value="1"/>
</dbReference>
<dbReference type="InterPro" id="IPR014729">
    <property type="entry name" value="Rossmann-like_a/b/a_fold"/>
</dbReference>
<evidence type="ECO:0000256" key="13">
    <source>
        <dbReference type="SAM" id="SignalP"/>
    </source>
</evidence>
<feature type="signal peptide" evidence="13">
    <location>
        <begin position="1"/>
        <end position="25"/>
    </location>
</feature>
<organism evidence="15 16">
    <name type="scientific">Triparma laevis f. longispina</name>
    <dbReference type="NCBI Taxonomy" id="1714387"/>
    <lineage>
        <taxon>Eukaryota</taxon>
        <taxon>Sar</taxon>
        <taxon>Stramenopiles</taxon>
        <taxon>Ochrophyta</taxon>
        <taxon>Bolidophyceae</taxon>
        <taxon>Parmales</taxon>
        <taxon>Triparmaceae</taxon>
        <taxon>Triparma</taxon>
    </lineage>
</organism>
<dbReference type="GO" id="GO:0005829">
    <property type="term" value="C:cytosol"/>
    <property type="evidence" value="ECO:0007669"/>
    <property type="project" value="TreeGrafter"/>
</dbReference>
<keyword evidence="2 10" id="KW-0820">tRNA-binding</keyword>
<gene>
    <name evidence="15" type="ORF">TrLO_g5657</name>
</gene>
<keyword evidence="4 11" id="KW-0547">Nucleotide-binding</keyword>
<evidence type="ECO:0000256" key="9">
    <source>
        <dbReference type="ARBA" id="ARBA00048270"/>
    </source>
</evidence>
<keyword evidence="5 11" id="KW-0067">ATP-binding</keyword>
<dbReference type="InterPro" id="IPR004514">
    <property type="entry name" value="Gln-tRNA-synth"/>
</dbReference>
<dbReference type="InterPro" id="IPR020056">
    <property type="entry name" value="Rbsml_bL25/Gln-tRNA_synth_N"/>
</dbReference>
<evidence type="ECO:0000256" key="7">
    <source>
        <dbReference type="ARBA" id="ARBA00022917"/>
    </source>
</evidence>
<reference evidence="16" key="1">
    <citation type="journal article" date="2023" name="Commun. Biol.">
        <title>Genome analysis of Parmales, the sister group of diatoms, reveals the evolutionary specialization of diatoms from phago-mixotrophs to photoautotrophs.</title>
        <authorList>
            <person name="Ban H."/>
            <person name="Sato S."/>
            <person name="Yoshikawa S."/>
            <person name="Yamada K."/>
            <person name="Nakamura Y."/>
            <person name="Ichinomiya M."/>
            <person name="Sato N."/>
            <person name="Blanc-Mathieu R."/>
            <person name="Endo H."/>
            <person name="Kuwata A."/>
            <person name="Ogata H."/>
        </authorList>
    </citation>
    <scope>NUCLEOTIDE SEQUENCE [LARGE SCALE GENOMIC DNA]</scope>
    <source>
        <strain evidence="16">NIES 3700</strain>
    </source>
</reference>
<dbReference type="InterPro" id="IPR049437">
    <property type="entry name" value="tRNA-synt_1c_C2"/>
</dbReference>
<evidence type="ECO:0000256" key="6">
    <source>
        <dbReference type="ARBA" id="ARBA00022884"/>
    </source>
</evidence>
<dbReference type="Gene3D" id="2.40.50.140">
    <property type="entry name" value="Nucleic acid-binding proteins"/>
    <property type="match status" value="1"/>
</dbReference>
<dbReference type="NCBIfam" id="TIGR00440">
    <property type="entry name" value="glnS"/>
    <property type="match status" value="1"/>
</dbReference>
<keyword evidence="7 11" id="KW-0648">Protein biosynthesis</keyword>
<dbReference type="InterPro" id="IPR020061">
    <property type="entry name" value="Glu_tRNA_lig_a-bdl"/>
</dbReference>
<comment type="similarity">
    <text evidence="11">Belongs to the class-I aminoacyl-tRNA synthetase family.</text>
</comment>
<dbReference type="GO" id="GO:0000049">
    <property type="term" value="F:tRNA binding"/>
    <property type="evidence" value="ECO:0007669"/>
    <property type="project" value="UniProtKB-UniRule"/>
</dbReference>
<feature type="region of interest" description="Disordered" evidence="12">
    <location>
        <begin position="619"/>
        <end position="643"/>
    </location>
</feature>
<dbReference type="OrthoDB" id="191598at2759"/>
<dbReference type="FunFam" id="3.40.50.620:FF:000037">
    <property type="entry name" value="Glutamine--tRNA ligase cytoplasmic"/>
    <property type="match status" value="1"/>
</dbReference>
<evidence type="ECO:0000313" key="15">
    <source>
        <dbReference type="EMBL" id="GMI06009.1"/>
    </source>
</evidence>
<dbReference type="CDD" id="cd02153">
    <property type="entry name" value="tRNA_bindingDomain"/>
    <property type="match status" value="1"/>
</dbReference>
<evidence type="ECO:0000259" key="14">
    <source>
        <dbReference type="PROSITE" id="PS50886"/>
    </source>
</evidence>